<dbReference type="Proteomes" id="UP001345827">
    <property type="component" value="Unassembled WGS sequence"/>
</dbReference>
<feature type="region of interest" description="Disordered" evidence="1">
    <location>
        <begin position="65"/>
        <end position="88"/>
    </location>
</feature>
<accession>A0AAV9QNF4</accession>
<organism evidence="2 3">
    <name type="scientific">Vermiconidia calcicola</name>
    <dbReference type="NCBI Taxonomy" id="1690605"/>
    <lineage>
        <taxon>Eukaryota</taxon>
        <taxon>Fungi</taxon>
        <taxon>Dikarya</taxon>
        <taxon>Ascomycota</taxon>
        <taxon>Pezizomycotina</taxon>
        <taxon>Dothideomycetes</taxon>
        <taxon>Dothideomycetidae</taxon>
        <taxon>Mycosphaerellales</taxon>
        <taxon>Extremaceae</taxon>
        <taxon>Vermiconidia</taxon>
    </lineage>
</organism>
<proteinExistence type="predicted"/>
<reference evidence="2 3" key="1">
    <citation type="submission" date="2023-06" db="EMBL/GenBank/DDBJ databases">
        <title>Black Yeasts Isolated from many extreme environments.</title>
        <authorList>
            <person name="Coleine C."/>
            <person name="Stajich J.E."/>
            <person name="Selbmann L."/>
        </authorList>
    </citation>
    <scope>NUCLEOTIDE SEQUENCE [LARGE SCALE GENOMIC DNA]</scope>
    <source>
        <strain evidence="2 3">CCFEE 5887</strain>
    </source>
</reference>
<feature type="compositionally biased region" description="Basic and acidic residues" evidence="1">
    <location>
        <begin position="72"/>
        <end position="88"/>
    </location>
</feature>
<evidence type="ECO:0000313" key="3">
    <source>
        <dbReference type="Proteomes" id="UP001345827"/>
    </source>
</evidence>
<keyword evidence="3" id="KW-1185">Reference proteome</keyword>
<dbReference type="AlphaFoldDB" id="A0AAV9QNF4"/>
<comment type="caution">
    <text evidence="2">The sequence shown here is derived from an EMBL/GenBank/DDBJ whole genome shotgun (WGS) entry which is preliminary data.</text>
</comment>
<sequence>MPHPHAPSSSPCETVLERPLSPDLATDLFLPPLRCAFTSTYHDAPELGTPAVSCEFLAATDAGKVHRRRKTSRDPEEDNHNANSDQDRYYASWRSTGDMSGKLTTTARMPQTIGFHFDWSIGRFAAAAKEVNIKALCASIMLWRERNEVSPYLTWQNHQEDGQAPVRPTERGAVTDTSSVHATNWDILLQGVVRTSQDMHRRRKWNVRAAKNAVGWCQLEVKQAARCGKFVEDVEGGFQLDRALRDGAEAEGRTLYLGYRREVREPADSAMPEAHGVKTGDEDPGRIVALEPDGLAVDGPMVDGPLTRDQETAPACADTLPKDNTACEAIEYTPEITTQSCSIA</sequence>
<gene>
    <name evidence="2" type="ORF">LTR25_000596</name>
</gene>
<evidence type="ECO:0000313" key="2">
    <source>
        <dbReference type="EMBL" id="KAK5545589.1"/>
    </source>
</evidence>
<evidence type="ECO:0000256" key="1">
    <source>
        <dbReference type="SAM" id="MobiDB-lite"/>
    </source>
</evidence>
<dbReference type="EMBL" id="JAXLQG010000001">
    <property type="protein sequence ID" value="KAK5545589.1"/>
    <property type="molecule type" value="Genomic_DNA"/>
</dbReference>
<name>A0AAV9QNF4_9PEZI</name>
<protein>
    <submittedName>
        <fullName evidence="2">Uncharacterized protein</fullName>
    </submittedName>
</protein>